<dbReference type="Proteomes" id="UP001597192">
    <property type="component" value="Unassembled WGS sequence"/>
</dbReference>
<dbReference type="GO" id="GO:0032259">
    <property type="term" value="P:methylation"/>
    <property type="evidence" value="ECO:0007669"/>
    <property type="project" value="UniProtKB-KW"/>
</dbReference>
<reference evidence="4" key="1">
    <citation type="journal article" date="2019" name="Int. J. Syst. Evol. Microbiol.">
        <title>The Global Catalogue of Microorganisms (GCM) 10K type strain sequencing project: providing services to taxonomists for standard genome sequencing and annotation.</title>
        <authorList>
            <consortium name="The Broad Institute Genomics Platform"/>
            <consortium name="The Broad Institute Genome Sequencing Center for Infectious Disease"/>
            <person name="Wu L."/>
            <person name="Ma J."/>
        </authorList>
    </citation>
    <scope>NUCLEOTIDE SEQUENCE [LARGE SCALE GENOMIC DNA]</scope>
    <source>
        <strain evidence="4">CCM 8947</strain>
    </source>
</reference>
<evidence type="ECO:0000313" key="4">
    <source>
        <dbReference type="Proteomes" id="UP001597192"/>
    </source>
</evidence>
<organism evidence="3 4">
    <name type="scientific">Lacticaseibacillus yichunensis</name>
    <dbReference type="NCBI Taxonomy" id="2486015"/>
    <lineage>
        <taxon>Bacteria</taxon>
        <taxon>Bacillati</taxon>
        <taxon>Bacillota</taxon>
        <taxon>Bacilli</taxon>
        <taxon>Lactobacillales</taxon>
        <taxon>Lactobacillaceae</taxon>
        <taxon>Lacticaseibacillus</taxon>
    </lineage>
</organism>
<evidence type="ECO:0000313" key="3">
    <source>
        <dbReference type="EMBL" id="MFD1431658.1"/>
    </source>
</evidence>
<keyword evidence="3" id="KW-0808">Transferase</keyword>
<dbReference type="PIRSF" id="PIRSF026567">
    <property type="entry name" value="Adenine_mtase_bact_prd"/>
    <property type="match status" value="1"/>
</dbReference>
<evidence type="ECO:0000259" key="2">
    <source>
        <dbReference type="Pfam" id="PF21106"/>
    </source>
</evidence>
<gene>
    <name evidence="3" type="ORF">ACFQ47_03015</name>
</gene>
<feature type="domain" description="DNA methylase adenine-specific" evidence="1">
    <location>
        <begin position="99"/>
        <end position="296"/>
    </location>
</feature>
<sequence>MANELKSLYTVLEQTTTMLAKQLDTSFLASAIESGENLQAGTVKQEDGKPDAETAAKMQEQYDQIDLGAFSAEDIRQALQLLLVEAIRRDAIEPNKQVTPDAMASLATYLVTIFAGDLSSPVTVVDPVAGSGNLIFAVMNQLHAALKVTTTGVLVDNDEDLLAFAAMSGQLQHQDAQYFHQDALATPPVTQADLVVADLPVGYYPVDERAKQFATAAESGHSYVHHLLLEQSLHFLKPGGLGLFFVPSNVFQKDEAKGLTAWLAKTTYLQGLLNLPEDFFASKAAEKSLLVLQRPGGSAQRVNQVLLGTFPALNDKQAFSRFIGDVNRWAATNLAPAHH</sequence>
<dbReference type="PANTHER" id="PTHR41313">
    <property type="entry name" value="ADENINE-SPECIFIC METHYLTRANSFERASE"/>
    <property type="match status" value="1"/>
</dbReference>
<proteinExistence type="predicted"/>
<comment type="caution">
    <text evidence="3">The sequence shown here is derived from an EMBL/GenBank/DDBJ whole genome shotgun (WGS) entry which is preliminary data.</text>
</comment>
<dbReference type="PANTHER" id="PTHR41313:SF1">
    <property type="entry name" value="DNA METHYLASE ADENINE-SPECIFIC DOMAIN-CONTAINING PROTEIN"/>
    <property type="match status" value="1"/>
</dbReference>
<dbReference type="Pfam" id="PF21106">
    <property type="entry name" value="YtxK_like"/>
    <property type="match status" value="1"/>
</dbReference>
<dbReference type="SUPFAM" id="SSF53335">
    <property type="entry name" value="S-adenosyl-L-methionine-dependent methyltransferases"/>
    <property type="match status" value="1"/>
</dbReference>
<protein>
    <submittedName>
        <fullName evidence="3">Class I SAM-dependent methyltransferase</fullName>
    </submittedName>
</protein>
<dbReference type="InterPro" id="IPR016843">
    <property type="entry name" value="S-AdoMet-dep_Ade-MeTrfase_prd"/>
</dbReference>
<dbReference type="Gene3D" id="1.10.150.470">
    <property type="match status" value="1"/>
</dbReference>
<dbReference type="InterPro" id="IPR029063">
    <property type="entry name" value="SAM-dependent_MTases_sf"/>
</dbReference>
<feature type="domain" description="YtxK-like N-terminal helical" evidence="2">
    <location>
        <begin position="7"/>
        <end position="83"/>
    </location>
</feature>
<accession>A0ABW4CP40</accession>
<dbReference type="InterPro" id="IPR052933">
    <property type="entry name" value="DNA_Protect_Modify"/>
</dbReference>
<name>A0ABW4CP40_9LACO</name>
<evidence type="ECO:0000259" key="1">
    <source>
        <dbReference type="Pfam" id="PF02384"/>
    </source>
</evidence>
<keyword evidence="3" id="KW-0489">Methyltransferase</keyword>
<dbReference type="Gene3D" id="3.40.50.150">
    <property type="entry name" value="Vaccinia Virus protein VP39"/>
    <property type="match status" value="1"/>
</dbReference>
<dbReference type="InterPro" id="IPR003356">
    <property type="entry name" value="DNA_methylase_A-5"/>
</dbReference>
<dbReference type="GO" id="GO:0008168">
    <property type="term" value="F:methyltransferase activity"/>
    <property type="evidence" value="ECO:0007669"/>
    <property type="project" value="UniProtKB-KW"/>
</dbReference>
<dbReference type="InterPro" id="IPR048375">
    <property type="entry name" value="YtxK-like_N"/>
</dbReference>
<keyword evidence="4" id="KW-1185">Reference proteome</keyword>
<dbReference type="Pfam" id="PF02384">
    <property type="entry name" value="N6_Mtase"/>
    <property type="match status" value="1"/>
</dbReference>
<dbReference type="RefSeq" id="WP_125697157.1">
    <property type="nucleotide sequence ID" value="NZ_JBHTOG010000013.1"/>
</dbReference>
<dbReference type="EMBL" id="JBHTOG010000013">
    <property type="protein sequence ID" value="MFD1431658.1"/>
    <property type="molecule type" value="Genomic_DNA"/>
</dbReference>